<dbReference type="EMBL" id="BAABJP010000004">
    <property type="protein sequence ID" value="GAA5149101.1"/>
    <property type="molecule type" value="Genomic_DNA"/>
</dbReference>
<evidence type="ECO:0000313" key="3">
    <source>
        <dbReference type="Proteomes" id="UP001428817"/>
    </source>
</evidence>
<dbReference type="RefSeq" id="WP_221498228.1">
    <property type="nucleotide sequence ID" value="NZ_BAABJP010000004.1"/>
</dbReference>
<comment type="caution">
    <text evidence="2">The sequence shown here is derived from an EMBL/GenBank/DDBJ whole genome shotgun (WGS) entry which is preliminary data.</text>
</comment>
<evidence type="ECO:0000259" key="1">
    <source>
        <dbReference type="Pfam" id="PF00266"/>
    </source>
</evidence>
<dbReference type="PANTHER" id="PTHR43586">
    <property type="entry name" value="CYSTEINE DESULFURASE"/>
    <property type="match status" value="1"/>
</dbReference>
<sequence>MTAHGVSPSAETLGAKRAAFAVPEDVAYFNTANLSPQLHQVRAAGEAALERRGRPWTIAAEDWFTDVERLRTLFAELVGGDAEGVALVPATSYGFAVAARNLALSTGDRVVVLAEEYPSGIYTWRAATRAAGAEIVTVHRRPGQTWTEAVLEVLDERVGVVSVPNVHWTDGALVDLAAVSARSHEIGARLVIDGSQSIGAMPLDVAALRPDFVVSVGYKWLLGPFGVGYLYVAPPYRRGEPLEHNWILREGSEDFARLVDYRDEYQPGARRFDVGERTKFELLPMAIAALEQLRDWRIPRIATALAELTDTISARAAELGLDAVPAGQRGPHMLGVRLPEAVRAKIVPALASVNCFAAVRGESLRISPHLHISDADLARLTDALTLAS</sequence>
<gene>
    <name evidence="2" type="ORF">GCM10023321_12470</name>
</gene>
<feature type="domain" description="Aminotransferase class V" evidence="1">
    <location>
        <begin position="64"/>
        <end position="234"/>
    </location>
</feature>
<dbReference type="PANTHER" id="PTHR43586:SF15">
    <property type="entry name" value="BLR3095 PROTEIN"/>
    <property type="match status" value="1"/>
</dbReference>
<dbReference type="Proteomes" id="UP001428817">
    <property type="component" value="Unassembled WGS sequence"/>
</dbReference>
<dbReference type="SUPFAM" id="SSF53383">
    <property type="entry name" value="PLP-dependent transferases"/>
    <property type="match status" value="1"/>
</dbReference>
<dbReference type="Gene3D" id="3.40.640.10">
    <property type="entry name" value="Type I PLP-dependent aspartate aminotransferase-like (Major domain)"/>
    <property type="match status" value="1"/>
</dbReference>
<dbReference type="Pfam" id="PF00266">
    <property type="entry name" value="Aminotran_5"/>
    <property type="match status" value="1"/>
</dbReference>
<keyword evidence="3" id="KW-1185">Reference proteome</keyword>
<protein>
    <submittedName>
        <fullName evidence="2">Aminotransferase class V-fold PLP-dependent enzyme</fullName>
    </submittedName>
</protein>
<name>A0ABP9PMY8_9PSEU</name>
<dbReference type="InterPro" id="IPR000192">
    <property type="entry name" value="Aminotrans_V_dom"/>
</dbReference>
<dbReference type="InterPro" id="IPR015424">
    <property type="entry name" value="PyrdxlP-dep_Trfase"/>
</dbReference>
<proteinExistence type="predicted"/>
<accession>A0ABP9PMY8</accession>
<reference evidence="3" key="1">
    <citation type="journal article" date="2019" name="Int. J. Syst. Evol. Microbiol.">
        <title>The Global Catalogue of Microorganisms (GCM) 10K type strain sequencing project: providing services to taxonomists for standard genome sequencing and annotation.</title>
        <authorList>
            <consortium name="The Broad Institute Genomics Platform"/>
            <consortium name="The Broad Institute Genome Sequencing Center for Infectious Disease"/>
            <person name="Wu L."/>
            <person name="Ma J."/>
        </authorList>
    </citation>
    <scope>NUCLEOTIDE SEQUENCE [LARGE SCALE GENOMIC DNA]</scope>
    <source>
        <strain evidence="3">JCM 18303</strain>
    </source>
</reference>
<dbReference type="InterPro" id="IPR015422">
    <property type="entry name" value="PyrdxlP-dep_Trfase_small"/>
</dbReference>
<keyword evidence="2" id="KW-0808">Transferase</keyword>
<dbReference type="GO" id="GO:0008483">
    <property type="term" value="F:transaminase activity"/>
    <property type="evidence" value="ECO:0007669"/>
    <property type="project" value="UniProtKB-KW"/>
</dbReference>
<organism evidence="2 3">
    <name type="scientific">Pseudonocardia eucalypti</name>
    <dbReference type="NCBI Taxonomy" id="648755"/>
    <lineage>
        <taxon>Bacteria</taxon>
        <taxon>Bacillati</taxon>
        <taxon>Actinomycetota</taxon>
        <taxon>Actinomycetes</taxon>
        <taxon>Pseudonocardiales</taxon>
        <taxon>Pseudonocardiaceae</taxon>
        <taxon>Pseudonocardia</taxon>
    </lineage>
</organism>
<dbReference type="InterPro" id="IPR015421">
    <property type="entry name" value="PyrdxlP-dep_Trfase_major"/>
</dbReference>
<keyword evidence="2" id="KW-0032">Aminotransferase</keyword>
<dbReference type="Gene3D" id="3.90.1150.10">
    <property type="entry name" value="Aspartate Aminotransferase, domain 1"/>
    <property type="match status" value="1"/>
</dbReference>
<evidence type="ECO:0000313" key="2">
    <source>
        <dbReference type="EMBL" id="GAA5149101.1"/>
    </source>
</evidence>